<accession>A0A8H7HE39</accession>
<dbReference type="Gene3D" id="3.80.10.10">
    <property type="entry name" value="Ribonuclease Inhibitor"/>
    <property type="match status" value="1"/>
</dbReference>
<evidence type="ECO:0000256" key="4">
    <source>
        <dbReference type="ARBA" id="ARBA00024196"/>
    </source>
</evidence>
<dbReference type="InterPro" id="IPR001611">
    <property type="entry name" value="Leu-rich_rpt"/>
</dbReference>
<keyword evidence="5" id="KW-0963">Cytoplasm</keyword>
<protein>
    <recommendedName>
        <fullName evidence="5">COP9 signalosome complex subunit 6</fullName>
    </recommendedName>
</protein>
<dbReference type="InterPro" id="IPR033859">
    <property type="entry name" value="MPN_CSN6"/>
</dbReference>
<dbReference type="Proteomes" id="UP000650582">
    <property type="component" value="Unassembled WGS sequence"/>
</dbReference>
<comment type="caution">
    <text evidence="9">The sequence shown here is derived from an EMBL/GenBank/DDBJ whole genome shotgun (WGS) entry which is preliminary data.</text>
</comment>
<dbReference type="InterPro" id="IPR024969">
    <property type="entry name" value="EIF3F/CSN6-like_C"/>
</dbReference>
<evidence type="ECO:0000259" key="8">
    <source>
        <dbReference type="Pfam" id="PF13012"/>
    </source>
</evidence>
<dbReference type="AlphaFoldDB" id="A0A8H7HE39"/>
<organism evidence="9 10">
    <name type="scientific">Rhizoctonia solani</name>
    <dbReference type="NCBI Taxonomy" id="456999"/>
    <lineage>
        <taxon>Eukaryota</taxon>
        <taxon>Fungi</taxon>
        <taxon>Dikarya</taxon>
        <taxon>Basidiomycota</taxon>
        <taxon>Agaricomycotina</taxon>
        <taxon>Agaricomycetes</taxon>
        <taxon>Cantharellales</taxon>
        <taxon>Ceratobasidiaceae</taxon>
        <taxon>Rhizoctonia</taxon>
    </lineage>
</organism>
<dbReference type="Pfam" id="PF14580">
    <property type="entry name" value="LRR_9"/>
    <property type="match status" value="1"/>
</dbReference>
<dbReference type="PANTHER" id="PTHR10552:SF6">
    <property type="entry name" value="U2 SMALL NUCLEAR RIBONUCLEOPROTEIN A"/>
    <property type="match status" value="1"/>
</dbReference>
<feature type="domain" description="EIF3F/CSN6-like C-terminal" evidence="8">
    <location>
        <begin position="424"/>
        <end position="533"/>
    </location>
</feature>
<comment type="similarity">
    <text evidence="4">Belongs to the U2 small nuclear ribonucleoprotein A family.</text>
</comment>
<keyword evidence="3 5" id="KW-0539">Nucleus</keyword>
<comment type="function">
    <text evidence="5">Component of the COP9 signalosome complex (CSN), a complex involved in various cellular and developmental processes.</text>
</comment>
<dbReference type="GO" id="GO:0005737">
    <property type="term" value="C:cytoplasm"/>
    <property type="evidence" value="ECO:0007669"/>
    <property type="project" value="UniProtKB-SubCell"/>
</dbReference>
<dbReference type="InterPro" id="IPR032675">
    <property type="entry name" value="LRR_dom_sf"/>
</dbReference>
<evidence type="ECO:0000313" key="10">
    <source>
        <dbReference type="Proteomes" id="UP000650582"/>
    </source>
</evidence>
<keyword evidence="5" id="KW-0736">Signalosome</keyword>
<dbReference type="GO" id="GO:0005686">
    <property type="term" value="C:U2 snRNP"/>
    <property type="evidence" value="ECO:0007669"/>
    <property type="project" value="TreeGrafter"/>
</dbReference>
<dbReference type="GO" id="GO:0008237">
    <property type="term" value="F:metallopeptidase activity"/>
    <property type="evidence" value="ECO:0007669"/>
    <property type="project" value="InterPro"/>
</dbReference>
<keyword evidence="2" id="KW-0677">Repeat</keyword>
<evidence type="ECO:0000256" key="2">
    <source>
        <dbReference type="ARBA" id="ARBA00022737"/>
    </source>
</evidence>
<proteinExistence type="inferred from homology"/>
<dbReference type="GO" id="GO:0000398">
    <property type="term" value="P:mRNA splicing, via spliceosome"/>
    <property type="evidence" value="ECO:0007669"/>
    <property type="project" value="InterPro"/>
</dbReference>
<keyword evidence="1" id="KW-0433">Leucine-rich repeat</keyword>
<sequence>MKLTPEVLAAAQSYINPLKDRELNLRGHKIPAIENLGVTHDQHDTIDFTDNALTSLSNLPRLHRLHTLLLASNRISHIAPSIATSAPRLRTIVLTNNLITELADLKPLGTLKHLEFLTLLGNPVREKKNYREWVIWTCASSLRVLDFQRIKDKERKSCKALFVTAEGLPTALATSIEEAASAQPTGLTFTPGGEDIKADDRPGQKAGAAGRLMTAEERARRGHPVPYFNPVSQPHGQNIFLRSVVPSRQLSFGFIDVHPLPILNISEHLTRRKLQTDQEAPFIIGALIGTQTGRDIEIVNTFELVLRGDQNATYDGSALSADAGPKIDHDFLTTRHKSVFPALEFLGWYTYAPVPSQLHADLSEQFNTYTSSPLLLMLTPTPKEAQGSQLETLPILAFEPTIEIKDRKSRTVFAEVSWRIQTGEAERIAVDWTARGGGGEDDLTSHLQTQRAAYKMLHDRIVVLVQYVADTLDSKAPKNHEVLRALAALVASLPASESSAFRDEFSTEYADVQLTTYLSSLTKTASVLNDIVDKHILIAGRGDEAGRGSRRRGMMGGPMGSLTGME</sequence>
<evidence type="ECO:0000256" key="6">
    <source>
        <dbReference type="SAM" id="MobiDB-lite"/>
    </source>
</evidence>
<dbReference type="SUPFAM" id="SSF52058">
    <property type="entry name" value="L domain-like"/>
    <property type="match status" value="1"/>
</dbReference>
<comment type="similarity">
    <text evidence="5">Belongs to the peptidase M67A family. CSN6 subfamily.</text>
</comment>
<dbReference type="EMBL" id="JACYCC010000035">
    <property type="protein sequence ID" value="KAF8682873.1"/>
    <property type="molecule type" value="Genomic_DNA"/>
</dbReference>
<dbReference type="Pfam" id="PF01398">
    <property type="entry name" value="JAB"/>
    <property type="match status" value="1"/>
</dbReference>
<dbReference type="GO" id="GO:0000338">
    <property type="term" value="P:protein deneddylation"/>
    <property type="evidence" value="ECO:0007669"/>
    <property type="project" value="InterPro"/>
</dbReference>
<evidence type="ECO:0000256" key="5">
    <source>
        <dbReference type="RuleBase" id="RU367006"/>
    </source>
</evidence>
<dbReference type="CDD" id="cd08063">
    <property type="entry name" value="MPN_CSN6"/>
    <property type="match status" value="1"/>
</dbReference>
<dbReference type="InterPro" id="IPR000555">
    <property type="entry name" value="JAMM/MPN+_dom"/>
</dbReference>
<dbReference type="Pfam" id="PF13012">
    <property type="entry name" value="MitMem_reg"/>
    <property type="match status" value="1"/>
</dbReference>
<evidence type="ECO:0000256" key="1">
    <source>
        <dbReference type="ARBA" id="ARBA00022614"/>
    </source>
</evidence>
<dbReference type="GO" id="GO:0030620">
    <property type="term" value="F:U2 snRNA binding"/>
    <property type="evidence" value="ECO:0007669"/>
    <property type="project" value="InterPro"/>
</dbReference>
<evidence type="ECO:0000313" key="9">
    <source>
        <dbReference type="EMBL" id="KAF8682873.1"/>
    </source>
</evidence>
<name>A0A8H7HE39_9AGAM</name>
<evidence type="ECO:0000259" key="7">
    <source>
        <dbReference type="Pfam" id="PF01398"/>
    </source>
</evidence>
<feature type="domain" description="JAB1/MPN/MOV34 metalloenzyme" evidence="7">
    <location>
        <begin position="255"/>
        <end position="361"/>
    </location>
</feature>
<feature type="region of interest" description="Disordered" evidence="6">
    <location>
        <begin position="544"/>
        <end position="566"/>
    </location>
</feature>
<comment type="subcellular location">
    <subcellularLocation>
        <location evidence="5">Cytoplasm</location>
    </subcellularLocation>
    <subcellularLocation>
        <location evidence="5">Nucleus</location>
    </subcellularLocation>
</comment>
<dbReference type="GO" id="GO:0008180">
    <property type="term" value="C:COP9 signalosome"/>
    <property type="evidence" value="ECO:0007669"/>
    <property type="project" value="UniProtKB-UniRule"/>
</dbReference>
<dbReference type="PANTHER" id="PTHR10552">
    <property type="entry name" value="U2 SMALL NUCLEAR RIBONUCLEOPROTEIN A"/>
    <property type="match status" value="1"/>
</dbReference>
<reference evidence="9" key="1">
    <citation type="submission" date="2020-09" db="EMBL/GenBank/DDBJ databases">
        <title>Comparative genome analyses of four rice-infecting Rhizoctonia solani isolates reveal extensive enrichment of homogalacturonan modification genes.</title>
        <authorList>
            <person name="Lee D.-Y."/>
            <person name="Jeon J."/>
            <person name="Kim K.-T."/>
            <person name="Cheong K."/>
            <person name="Song H."/>
            <person name="Choi G."/>
            <person name="Ko J."/>
            <person name="Opiyo S.O."/>
            <person name="Zuo S."/>
            <person name="Madhav S."/>
            <person name="Lee Y.-H."/>
            <person name="Wang G.-L."/>
        </authorList>
    </citation>
    <scope>NUCLEOTIDE SEQUENCE</scope>
    <source>
        <strain evidence="9">AG1-IA YN-7</strain>
    </source>
</reference>
<dbReference type="Gene3D" id="3.40.140.10">
    <property type="entry name" value="Cytidine Deaminase, domain 2"/>
    <property type="match status" value="1"/>
</dbReference>
<gene>
    <name evidence="9" type="ORF">RHS04_02572</name>
</gene>
<dbReference type="FunFam" id="3.80.10.10:FF:000026">
    <property type="entry name" value="U2 small nuclear ribonucleoprotein A"/>
    <property type="match status" value="1"/>
</dbReference>
<dbReference type="PROSITE" id="PS51450">
    <property type="entry name" value="LRR"/>
    <property type="match status" value="1"/>
</dbReference>
<dbReference type="InterPro" id="IPR044640">
    <property type="entry name" value="RU2A"/>
</dbReference>
<evidence type="ECO:0000256" key="3">
    <source>
        <dbReference type="ARBA" id="ARBA00023242"/>
    </source>
</evidence>